<dbReference type="Proteomes" id="UP000233837">
    <property type="component" value="Unassembled WGS sequence"/>
</dbReference>
<dbReference type="EMBL" id="KZ502052">
    <property type="protein sequence ID" value="PKU84408.1"/>
    <property type="molecule type" value="Genomic_DNA"/>
</dbReference>
<accession>A0A2I0X908</accession>
<feature type="compositionally biased region" description="Polar residues" evidence="1">
    <location>
        <begin position="47"/>
        <end position="56"/>
    </location>
</feature>
<keyword evidence="3" id="KW-1185">Reference proteome</keyword>
<name>A0A2I0X908_9ASPA</name>
<feature type="region of interest" description="Disordered" evidence="1">
    <location>
        <begin position="1"/>
        <end position="79"/>
    </location>
</feature>
<sequence>MISGGVQRLIHVGRGSGSSDRRGIERAATMMPRGPPNRGTADEGQRSGLTVRNRSIWTVDRRDQRSRMPLGIDHTEPKP</sequence>
<reference evidence="2 3" key="1">
    <citation type="journal article" date="2016" name="Sci. Rep.">
        <title>The Dendrobium catenatum Lindl. genome sequence provides insights into polysaccharide synthase, floral development and adaptive evolution.</title>
        <authorList>
            <person name="Zhang G.Q."/>
            <person name="Xu Q."/>
            <person name="Bian C."/>
            <person name="Tsai W.C."/>
            <person name="Yeh C.M."/>
            <person name="Liu K.W."/>
            <person name="Yoshida K."/>
            <person name="Zhang L.S."/>
            <person name="Chang S.B."/>
            <person name="Chen F."/>
            <person name="Shi Y."/>
            <person name="Su Y.Y."/>
            <person name="Zhang Y.Q."/>
            <person name="Chen L.J."/>
            <person name="Yin Y."/>
            <person name="Lin M."/>
            <person name="Huang H."/>
            <person name="Deng H."/>
            <person name="Wang Z.W."/>
            <person name="Zhu S.L."/>
            <person name="Zhao X."/>
            <person name="Deng C."/>
            <person name="Niu S.C."/>
            <person name="Huang J."/>
            <person name="Wang M."/>
            <person name="Liu G.H."/>
            <person name="Yang H.J."/>
            <person name="Xiao X.J."/>
            <person name="Hsiao Y.Y."/>
            <person name="Wu W.L."/>
            <person name="Chen Y.Y."/>
            <person name="Mitsuda N."/>
            <person name="Ohme-Takagi M."/>
            <person name="Luo Y.B."/>
            <person name="Van de Peer Y."/>
            <person name="Liu Z.J."/>
        </authorList>
    </citation>
    <scope>NUCLEOTIDE SEQUENCE [LARGE SCALE GENOMIC DNA]</scope>
    <source>
        <tissue evidence="2">The whole plant</tissue>
    </source>
</reference>
<evidence type="ECO:0000313" key="2">
    <source>
        <dbReference type="EMBL" id="PKU84408.1"/>
    </source>
</evidence>
<gene>
    <name evidence="2" type="ORF">MA16_Dca002921</name>
</gene>
<evidence type="ECO:0000313" key="3">
    <source>
        <dbReference type="Proteomes" id="UP000233837"/>
    </source>
</evidence>
<organism evidence="2 3">
    <name type="scientific">Dendrobium catenatum</name>
    <dbReference type="NCBI Taxonomy" id="906689"/>
    <lineage>
        <taxon>Eukaryota</taxon>
        <taxon>Viridiplantae</taxon>
        <taxon>Streptophyta</taxon>
        <taxon>Embryophyta</taxon>
        <taxon>Tracheophyta</taxon>
        <taxon>Spermatophyta</taxon>
        <taxon>Magnoliopsida</taxon>
        <taxon>Liliopsida</taxon>
        <taxon>Asparagales</taxon>
        <taxon>Orchidaceae</taxon>
        <taxon>Epidendroideae</taxon>
        <taxon>Malaxideae</taxon>
        <taxon>Dendrobiinae</taxon>
        <taxon>Dendrobium</taxon>
    </lineage>
</organism>
<proteinExistence type="predicted"/>
<protein>
    <submittedName>
        <fullName evidence="2">Uncharacterized protein</fullName>
    </submittedName>
</protein>
<dbReference type="AlphaFoldDB" id="A0A2I0X908"/>
<evidence type="ECO:0000256" key="1">
    <source>
        <dbReference type="SAM" id="MobiDB-lite"/>
    </source>
</evidence>
<reference evidence="2 3" key="2">
    <citation type="journal article" date="2017" name="Nature">
        <title>The Apostasia genome and the evolution of orchids.</title>
        <authorList>
            <person name="Zhang G.Q."/>
            <person name="Liu K.W."/>
            <person name="Li Z."/>
            <person name="Lohaus R."/>
            <person name="Hsiao Y.Y."/>
            <person name="Niu S.C."/>
            <person name="Wang J.Y."/>
            <person name="Lin Y.C."/>
            <person name="Xu Q."/>
            <person name="Chen L.J."/>
            <person name="Yoshida K."/>
            <person name="Fujiwara S."/>
            <person name="Wang Z.W."/>
            <person name="Zhang Y.Q."/>
            <person name="Mitsuda N."/>
            <person name="Wang M."/>
            <person name="Liu G.H."/>
            <person name="Pecoraro L."/>
            <person name="Huang H.X."/>
            <person name="Xiao X.J."/>
            <person name="Lin M."/>
            <person name="Wu X.Y."/>
            <person name="Wu W.L."/>
            <person name="Chen Y.Y."/>
            <person name="Chang S.B."/>
            <person name="Sakamoto S."/>
            <person name="Ohme-Takagi M."/>
            <person name="Yagi M."/>
            <person name="Zeng S.J."/>
            <person name="Shen C.Y."/>
            <person name="Yeh C.M."/>
            <person name="Luo Y.B."/>
            <person name="Tsai W.C."/>
            <person name="Van de Peer Y."/>
            <person name="Liu Z.J."/>
        </authorList>
    </citation>
    <scope>NUCLEOTIDE SEQUENCE [LARGE SCALE GENOMIC DNA]</scope>
    <source>
        <tissue evidence="2">The whole plant</tissue>
    </source>
</reference>